<proteinExistence type="predicted"/>
<comment type="caution">
    <text evidence="1">The sequence shown here is derived from an EMBL/GenBank/DDBJ whole genome shotgun (WGS) entry which is preliminary data.</text>
</comment>
<protein>
    <submittedName>
        <fullName evidence="1">Uncharacterized protein</fullName>
    </submittedName>
</protein>
<gene>
    <name evidence="1" type="ORF">NG800_000280</name>
</gene>
<accession>A0ABU4JCC4</accession>
<dbReference type="Proteomes" id="UP001204439">
    <property type="component" value="Unassembled WGS sequence"/>
</dbReference>
<dbReference type="EMBL" id="JAMXLT020000001">
    <property type="protein sequence ID" value="MDW8547324.1"/>
    <property type="molecule type" value="Genomic_DNA"/>
</dbReference>
<reference evidence="1 2" key="1">
    <citation type="submission" date="2023-11" db="EMBL/GenBank/DDBJ databases">
        <title>First isolation, identification, and characterization of non-pathogenic Epilithonimonas ginsengisoli isolated from diseased farmed rainbow trout (Oncorhynchus mykiss) in Chile.</title>
        <authorList>
            <person name="Miranda C.D."/>
            <person name="Irgang R."/>
            <person name="Concha C."/>
            <person name="Rojas R."/>
            <person name="Avendano R."/>
        </authorList>
    </citation>
    <scope>NUCLEOTIDE SEQUENCE [LARGE SCALE GENOMIC DNA]</scope>
    <source>
        <strain evidence="1 2">FP99</strain>
    </source>
</reference>
<keyword evidence="2" id="KW-1185">Reference proteome</keyword>
<organism evidence="1 2">
    <name type="scientific">Epilithonimonas ginsengisoli</name>
    <dbReference type="NCBI Taxonomy" id="1245592"/>
    <lineage>
        <taxon>Bacteria</taxon>
        <taxon>Pseudomonadati</taxon>
        <taxon>Bacteroidota</taxon>
        <taxon>Flavobacteriia</taxon>
        <taxon>Flavobacteriales</taxon>
        <taxon>Weeksellaceae</taxon>
        <taxon>Chryseobacterium group</taxon>
        <taxon>Epilithonimonas</taxon>
    </lineage>
</organism>
<sequence length="315" mass="37639">MNPRKITIIYPFAYGYIDLVVKELKSHSNITVTEIKTDTIKYQYPNPFAKTWNGITKLFGKNIKKEYFRNQILGQVREKQDITFIIRPDLFDVSLLEKLKKKTENFIAYYYDSCKKYPKQVDLIPFFDEIYSYENEDIEKYNFIETSNFIYDESIVTEDIRYDIFNISSYDSRIDEINRIANALSDAGLKIYFILFYFKKLSFPNLISVTEYLSLKETKKLISESRSMLDVQRIDQNGLSFRTFESLGYRKKLITTNKMVREYDFYHPNNILVINSNKIDTNEIKDFLRLPYVEIPQDILKKYNLKSFTEKIFKI</sequence>
<dbReference type="RefSeq" id="WP_063971190.1">
    <property type="nucleotide sequence ID" value="NZ_JAMXLT020000001.1"/>
</dbReference>
<name>A0ABU4JCC4_9FLAO</name>
<evidence type="ECO:0000313" key="1">
    <source>
        <dbReference type="EMBL" id="MDW8547324.1"/>
    </source>
</evidence>
<evidence type="ECO:0000313" key="2">
    <source>
        <dbReference type="Proteomes" id="UP001204439"/>
    </source>
</evidence>